<evidence type="ECO:0000313" key="3">
    <source>
        <dbReference type="Proteomes" id="UP000887566"/>
    </source>
</evidence>
<dbReference type="GO" id="GO:0009653">
    <property type="term" value="P:anatomical structure morphogenesis"/>
    <property type="evidence" value="ECO:0007669"/>
    <property type="project" value="TreeGrafter"/>
</dbReference>
<dbReference type="Proteomes" id="UP000887566">
    <property type="component" value="Unplaced"/>
</dbReference>
<evidence type="ECO:0000313" key="4">
    <source>
        <dbReference type="WBParaSite" id="PSAMB.scaffold373size54233.g5515.t1"/>
    </source>
</evidence>
<sequence length="114" mass="12801">MLPNCVAYFFWIFIVHHVYSATDVLSCFEKTPDHALIGYAQDTGNNQVGSLEECLGQCLDAEKKFQFECKSALFYPDLKECNLNTATKVDDSFSFVETAVGEKVDYYQKTCGVG</sequence>
<proteinExistence type="predicted"/>
<feature type="domain" description="Apple" evidence="2">
    <location>
        <begin position="27"/>
        <end position="111"/>
    </location>
</feature>
<dbReference type="WBParaSite" id="PSAMB.scaffold373size54233.g5515.t1">
    <property type="protein sequence ID" value="PSAMB.scaffold373size54233.g5515.t1"/>
    <property type="gene ID" value="PSAMB.scaffold373size54233.g5515"/>
</dbReference>
<organism evidence="3 4">
    <name type="scientific">Plectus sambesii</name>
    <dbReference type="NCBI Taxonomy" id="2011161"/>
    <lineage>
        <taxon>Eukaryota</taxon>
        <taxon>Metazoa</taxon>
        <taxon>Ecdysozoa</taxon>
        <taxon>Nematoda</taxon>
        <taxon>Chromadorea</taxon>
        <taxon>Plectida</taxon>
        <taxon>Plectina</taxon>
        <taxon>Plectoidea</taxon>
        <taxon>Plectidae</taxon>
        <taxon>Plectus</taxon>
    </lineage>
</organism>
<dbReference type="SUPFAM" id="SSF57414">
    <property type="entry name" value="Hairpin loop containing domain-like"/>
    <property type="match status" value="1"/>
</dbReference>
<evidence type="ECO:0000256" key="1">
    <source>
        <dbReference type="SAM" id="SignalP"/>
    </source>
</evidence>
<dbReference type="Gene3D" id="3.50.4.10">
    <property type="entry name" value="Hepatocyte Growth Factor"/>
    <property type="match status" value="1"/>
</dbReference>
<keyword evidence="1" id="KW-0732">Signal</keyword>
<dbReference type="Pfam" id="PF00024">
    <property type="entry name" value="PAN_1"/>
    <property type="match status" value="1"/>
</dbReference>
<dbReference type="InterPro" id="IPR052774">
    <property type="entry name" value="Celegans_DevNeuronal_Protein"/>
</dbReference>
<feature type="signal peptide" evidence="1">
    <location>
        <begin position="1"/>
        <end position="20"/>
    </location>
</feature>
<accession>A0A914WDU1</accession>
<keyword evidence="3" id="KW-1185">Reference proteome</keyword>
<dbReference type="AlphaFoldDB" id="A0A914WDU1"/>
<dbReference type="PANTHER" id="PTHR47327:SF1">
    <property type="entry name" value="RE15579P"/>
    <property type="match status" value="1"/>
</dbReference>
<feature type="chain" id="PRO_5037847813" evidence="1">
    <location>
        <begin position="21"/>
        <end position="114"/>
    </location>
</feature>
<dbReference type="CDD" id="cd01099">
    <property type="entry name" value="PAN_AP_HGF"/>
    <property type="match status" value="1"/>
</dbReference>
<protein>
    <submittedName>
        <fullName evidence="4">Apple domain-containing protein</fullName>
    </submittedName>
</protein>
<dbReference type="PROSITE" id="PS50948">
    <property type="entry name" value="PAN"/>
    <property type="match status" value="1"/>
</dbReference>
<evidence type="ECO:0000259" key="2">
    <source>
        <dbReference type="PROSITE" id="PS50948"/>
    </source>
</evidence>
<dbReference type="PANTHER" id="PTHR47327">
    <property type="entry name" value="FI18240P1-RELATED"/>
    <property type="match status" value="1"/>
</dbReference>
<reference evidence="4" key="1">
    <citation type="submission" date="2022-11" db="UniProtKB">
        <authorList>
            <consortium name="WormBaseParasite"/>
        </authorList>
    </citation>
    <scope>IDENTIFICATION</scope>
</reference>
<name>A0A914WDU1_9BILA</name>
<dbReference type="SMART" id="SM00473">
    <property type="entry name" value="PAN_AP"/>
    <property type="match status" value="1"/>
</dbReference>
<dbReference type="InterPro" id="IPR003609">
    <property type="entry name" value="Pan_app"/>
</dbReference>